<keyword evidence="13" id="KW-0560">Oxidoreductase</keyword>
<keyword evidence="9" id="KW-0274">FAD</keyword>
<dbReference type="GO" id="GO:0071555">
    <property type="term" value="P:cell wall organization"/>
    <property type="evidence" value="ECO:0007669"/>
    <property type="project" value="UniProtKB-KW"/>
</dbReference>
<dbReference type="Gene3D" id="3.90.78.10">
    <property type="entry name" value="UDP-N-acetylenolpyruvoylglucosamine reductase, C-terminal domain"/>
    <property type="match status" value="1"/>
</dbReference>
<dbReference type="PANTHER" id="PTHR21071:SF4">
    <property type="entry name" value="UDP-N-ACETYLENOLPYRUVOYLGLUCOSAMINE REDUCTASE"/>
    <property type="match status" value="1"/>
</dbReference>
<dbReference type="NCBIfam" id="TIGR00179">
    <property type="entry name" value="murB"/>
    <property type="match status" value="1"/>
</dbReference>
<evidence type="ECO:0000256" key="3">
    <source>
        <dbReference type="ARBA" id="ARBA00004496"/>
    </source>
</evidence>
<dbReference type="UniPathway" id="UPA00219"/>
<dbReference type="KEGG" id="mnt:21384799"/>
<dbReference type="STRING" id="981085.W9SEX5"/>
<dbReference type="NCBIfam" id="NF010480">
    <property type="entry name" value="PRK13905.1"/>
    <property type="match status" value="1"/>
</dbReference>
<dbReference type="AlphaFoldDB" id="W9SEX5"/>
<dbReference type="InterPro" id="IPR016167">
    <property type="entry name" value="FAD-bd_PCMH_sub1"/>
</dbReference>
<accession>W9SEX5</accession>
<comment type="function">
    <text evidence="2">Cell wall formation.</text>
</comment>
<evidence type="ECO:0000256" key="5">
    <source>
        <dbReference type="ARBA" id="ARBA00012518"/>
    </source>
</evidence>
<evidence type="ECO:0000256" key="14">
    <source>
        <dbReference type="ARBA" id="ARBA00023306"/>
    </source>
</evidence>
<dbReference type="InterPro" id="IPR003170">
    <property type="entry name" value="MurB"/>
</dbReference>
<dbReference type="HAMAP" id="MF_00037">
    <property type="entry name" value="MurB"/>
    <property type="match status" value="1"/>
</dbReference>
<dbReference type="Pfam" id="PF02873">
    <property type="entry name" value="MurB_C"/>
    <property type="match status" value="1"/>
</dbReference>
<keyword evidence="19" id="KW-1185">Reference proteome</keyword>
<dbReference type="Gene3D" id="3.30.465.10">
    <property type="match status" value="1"/>
</dbReference>
<dbReference type="GO" id="GO:0008762">
    <property type="term" value="F:UDP-N-acetylmuramate dehydrogenase activity"/>
    <property type="evidence" value="ECO:0007669"/>
    <property type="project" value="UniProtKB-EC"/>
</dbReference>
<evidence type="ECO:0000256" key="16">
    <source>
        <dbReference type="ARBA" id="ARBA00048914"/>
    </source>
</evidence>
<dbReference type="SUPFAM" id="SSF56194">
    <property type="entry name" value="Uridine diphospho-N-Acetylenolpyruvylglucosamine reductase, MurB, C-terminal domain"/>
    <property type="match status" value="1"/>
</dbReference>
<dbReference type="InterPro" id="IPR016169">
    <property type="entry name" value="FAD-bd_PCMH_sub2"/>
</dbReference>
<evidence type="ECO:0000256" key="12">
    <source>
        <dbReference type="ARBA" id="ARBA00022984"/>
    </source>
</evidence>
<gene>
    <name evidence="18" type="ORF">L484_001188</name>
</gene>
<dbReference type="InterPro" id="IPR036318">
    <property type="entry name" value="FAD-bd_PCMH-like_sf"/>
</dbReference>
<dbReference type="InterPro" id="IPR016166">
    <property type="entry name" value="FAD-bd_PCMH"/>
</dbReference>
<dbReference type="Gene3D" id="3.30.43.10">
    <property type="entry name" value="Uridine Diphospho-n-acetylenolpyruvylglucosamine Reductase, domain 2"/>
    <property type="match status" value="1"/>
</dbReference>
<comment type="pathway">
    <text evidence="4">Cell wall biogenesis; peptidoglycan biosynthesis.</text>
</comment>
<keyword evidence="12" id="KW-0573">Peptidoglycan synthesis</keyword>
<proteinExistence type="inferred from homology"/>
<dbReference type="InterPro" id="IPR006094">
    <property type="entry name" value="Oxid_FAD_bind_N"/>
</dbReference>
<dbReference type="GO" id="GO:0008360">
    <property type="term" value="P:regulation of cell shape"/>
    <property type="evidence" value="ECO:0007669"/>
    <property type="project" value="UniProtKB-KW"/>
</dbReference>
<evidence type="ECO:0000256" key="2">
    <source>
        <dbReference type="ARBA" id="ARBA00003921"/>
    </source>
</evidence>
<dbReference type="eggNOG" id="ENOG502QR6B">
    <property type="taxonomic scope" value="Eukaryota"/>
</dbReference>
<keyword evidence="10" id="KW-0521">NADP</keyword>
<dbReference type="GO" id="GO:0051301">
    <property type="term" value="P:cell division"/>
    <property type="evidence" value="ECO:0007669"/>
    <property type="project" value="UniProtKB-KW"/>
</dbReference>
<organism evidence="18 19">
    <name type="scientific">Morus notabilis</name>
    <dbReference type="NCBI Taxonomy" id="981085"/>
    <lineage>
        <taxon>Eukaryota</taxon>
        <taxon>Viridiplantae</taxon>
        <taxon>Streptophyta</taxon>
        <taxon>Embryophyta</taxon>
        <taxon>Tracheophyta</taxon>
        <taxon>Spermatophyta</taxon>
        <taxon>Magnoliopsida</taxon>
        <taxon>eudicotyledons</taxon>
        <taxon>Gunneridae</taxon>
        <taxon>Pentapetalae</taxon>
        <taxon>rosids</taxon>
        <taxon>fabids</taxon>
        <taxon>Rosales</taxon>
        <taxon>Moraceae</taxon>
        <taxon>Moreae</taxon>
        <taxon>Morus</taxon>
    </lineage>
</organism>
<sequence length="343" mass="37682">MAIPLCYKACSLVLHSPRNGDLFLCNCKYSYSSTKQGQNDFKLIRGQKLLKDLGTWGIGGPCNYFTQVFDHTQLVSAIRYCNEHSLRFLVIGKGSNCLFCDLGFDGCVILNRIEFVERREKEDGVYKVGSGFGFNRLGVQCSNEGFTGLEFAGGIPGTVGGAIYMNAGANGQETADVVESVDFVTIDGRLQRLERPDLNFVYRSSPFQSMPDLAAIVAVTFWLRSSGTSKTRLQEYLERRKASQPIGERSAGSVFRNPSDLGVSAAELIEKAGLKGLRVGGAMISKVHSNFFINCGGSTSQDMLSLIAIAKEKVDTKFGVQLKEEVLYVHPRGKTKTLWRSDS</sequence>
<evidence type="ECO:0000256" key="11">
    <source>
        <dbReference type="ARBA" id="ARBA00022960"/>
    </source>
</evidence>
<evidence type="ECO:0000256" key="1">
    <source>
        <dbReference type="ARBA" id="ARBA00001974"/>
    </source>
</evidence>
<evidence type="ECO:0000256" key="9">
    <source>
        <dbReference type="ARBA" id="ARBA00022827"/>
    </source>
</evidence>
<dbReference type="GO" id="GO:0005829">
    <property type="term" value="C:cytosol"/>
    <property type="evidence" value="ECO:0007669"/>
    <property type="project" value="TreeGrafter"/>
</dbReference>
<dbReference type="PANTHER" id="PTHR21071">
    <property type="entry name" value="UDP-N-ACETYLENOLPYRUVOYLGLUCOSAMINE REDUCTASE"/>
    <property type="match status" value="1"/>
</dbReference>
<dbReference type="EMBL" id="KE626101">
    <property type="protein sequence ID" value="EXC55388.1"/>
    <property type="molecule type" value="Genomic_DNA"/>
</dbReference>
<dbReference type="OrthoDB" id="66620at2759"/>
<evidence type="ECO:0000259" key="17">
    <source>
        <dbReference type="PROSITE" id="PS51387"/>
    </source>
</evidence>
<keyword evidence="6" id="KW-0963">Cytoplasm</keyword>
<dbReference type="GO" id="GO:0071949">
    <property type="term" value="F:FAD binding"/>
    <property type="evidence" value="ECO:0007669"/>
    <property type="project" value="InterPro"/>
</dbReference>
<evidence type="ECO:0000256" key="8">
    <source>
        <dbReference type="ARBA" id="ARBA00022630"/>
    </source>
</evidence>
<dbReference type="Proteomes" id="UP000030645">
    <property type="component" value="Unassembled WGS sequence"/>
</dbReference>
<keyword evidence="8" id="KW-0285">Flavoprotein</keyword>
<dbReference type="EC" id="1.3.1.98" evidence="5"/>
<evidence type="ECO:0000313" key="19">
    <source>
        <dbReference type="Proteomes" id="UP000030645"/>
    </source>
</evidence>
<evidence type="ECO:0000313" key="18">
    <source>
        <dbReference type="EMBL" id="EXC55388.1"/>
    </source>
</evidence>
<dbReference type="Pfam" id="PF01565">
    <property type="entry name" value="FAD_binding_4"/>
    <property type="match status" value="1"/>
</dbReference>
<dbReference type="InterPro" id="IPR036635">
    <property type="entry name" value="MurB_C_sf"/>
</dbReference>
<dbReference type="InterPro" id="IPR011601">
    <property type="entry name" value="MurB_C"/>
</dbReference>
<evidence type="ECO:0000256" key="15">
    <source>
        <dbReference type="ARBA" id="ARBA00023316"/>
    </source>
</evidence>
<evidence type="ECO:0000256" key="10">
    <source>
        <dbReference type="ARBA" id="ARBA00022857"/>
    </source>
</evidence>
<keyword evidence="15" id="KW-0961">Cell wall biogenesis/degradation</keyword>
<comment type="catalytic activity">
    <reaction evidence="16">
        <text>UDP-N-acetyl-alpha-D-muramate + NADP(+) = UDP-N-acetyl-3-O-(1-carboxyvinyl)-alpha-D-glucosamine + NADPH + H(+)</text>
        <dbReference type="Rhea" id="RHEA:12248"/>
        <dbReference type="ChEBI" id="CHEBI:15378"/>
        <dbReference type="ChEBI" id="CHEBI:57783"/>
        <dbReference type="ChEBI" id="CHEBI:58349"/>
        <dbReference type="ChEBI" id="CHEBI:68483"/>
        <dbReference type="ChEBI" id="CHEBI:70757"/>
        <dbReference type="EC" id="1.3.1.98"/>
    </reaction>
</comment>
<name>W9SEX5_9ROSA</name>
<keyword evidence="7" id="KW-0132">Cell division</keyword>
<keyword evidence="11" id="KW-0133">Cell shape</keyword>
<keyword evidence="14" id="KW-0131">Cell cycle</keyword>
<evidence type="ECO:0000256" key="6">
    <source>
        <dbReference type="ARBA" id="ARBA00022490"/>
    </source>
</evidence>
<evidence type="ECO:0000256" key="13">
    <source>
        <dbReference type="ARBA" id="ARBA00023002"/>
    </source>
</evidence>
<dbReference type="PROSITE" id="PS51387">
    <property type="entry name" value="FAD_PCMH"/>
    <property type="match status" value="1"/>
</dbReference>
<reference evidence="19" key="1">
    <citation type="submission" date="2013-01" db="EMBL/GenBank/DDBJ databases">
        <title>Draft Genome Sequence of a Mulberry Tree, Morus notabilis C.K. Schneid.</title>
        <authorList>
            <person name="He N."/>
            <person name="Zhao S."/>
        </authorList>
    </citation>
    <scope>NUCLEOTIDE SEQUENCE</scope>
</reference>
<evidence type="ECO:0000256" key="4">
    <source>
        <dbReference type="ARBA" id="ARBA00004752"/>
    </source>
</evidence>
<comment type="subcellular location">
    <subcellularLocation>
        <location evidence="3">Cytoplasm</location>
    </subcellularLocation>
</comment>
<evidence type="ECO:0000256" key="7">
    <source>
        <dbReference type="ARBA" id="ARBA00022618"/>
    </source>
</evidence>
<feature type="domain" description="FAD-binding PCMH-type" evidence="17">
    <location>
        <begin position="57"/>
        <end position="226"/>
    </location>
</feature>
<protein>
    <recommendedName>
        <fullName evidence="5">UDP-N-acetylmuramate dehydrogenase</fullName>
        <ecNumber evidence="5">1.3.1.98</ecNumber>
    </recommendedName>
</protein>
<dbReference type="SUPFAM" id="SSF56176">
    <property type="entry name" value="FAD-binding/transporter-associated domain-like"/>
    <property type="match status" value="1"/>
</dbReference>
<comment type="cofactor">
    <cofactor evidence="1">
        <name>FAD</name>
        <dbReference type="ChEBI" id="CHEBI:57692"/>
    </cofactor>
</comment>